<feature type="domain" description="AAA+ ATPase" evidence="5">
    <location>
        <begin position="156"/>
        <end position="293"/>
    </location>
</feature>
<dbReference type="Pfam" id="PF17862">
    <property type="entry name" value="AAA_lid_3"/>
    <property type="match status" value="2"/>
</dbReference>
<keyword evidence="3" id="KW-0547">Nucleotide-binding</keyword>
<dbReference type="GO" id="GO:1990275">
    <property type="term" value="F:preribosome binding"/>
    <property type="evidence" value="ECO:0007669"/>
    <property type="project" value="TreeGrafter"/>
</dbReference>
<evidence type="ECO:0000313" key="6">
    <source>
        <dbReference type="EMBL" id="CRZ10800.1"/>
    </source>
</evidence>
<evidence type="ECO:0000256" key="1">
    <source>
        <dbReference type="ARBA" id="ARBA00006914"/>
    </source>
</evidence>
<name>A0A0H5R9K5_9EUKA</name>
<sequence>MGKGDRRGRLERELYDRVAEWVGIQDTLPSTEMAVAYVCERFPSYSRLKRVPFSKTVAEVLKSISDDNVESIVEGGETGSEPAELVDYQDSNTLNASMRSFYSKEPPAKKLKSAACSPTAAYEDIGGMDETLQEIREIIEPVLIHPEIYDHLGVHPPTGILLHGPPGCGKTLLARAVAGELDVAFISISAPEIVSGMSGESEAKVRQLFAEAQRRAPCLVFVDEVDCITPKRENAGKEMERRIVAQLLTCMETLSSSKAPVVVIGATNRPDSLDPALRRAGRFDREICIGIPKETSRESILRVLTRRMRLEGEIDIKLLARKTAGYVGADLASLCKEAAVIAVSRAFSGSSSATLSERSEISNGLRGQTERFSPEQLEPLYISEGDFSRALQVVQPSSKREGFATTPDVSWSDIGALESLANELRFCIVMPIVRPALFASFSLSIPAGVLLFGPPGCGKTLVAKAVANESGANFISIKGPELLNKFVGESERAVRQVFQRARASAPCVIFFDELDALCPRRGGFRQGDAVSERVVNTLLTEMDGMDSRRHVYVIAATNRPDMIDSAMLRPGRLDKLLYVPLPNQHDRAAILRSHTRKIPLSDDVDIEKIVADSRCSGYSGADIAALAREASLSALKRHLSEKEGDVVNMTDSYDDQTNCQVTPSDFMFALQKVFPSVSEATQRKYDRMHYDLKKSRTNVDSSTNEVAVDVIEPEQSP</sequence>
<feature type="domain" description="AAA+ ATPase" evidence="5">
    <location>
        <begin position="445"/>
        <end position="583"/>
    </location>
</feature>
<dbReference type="GO" id="GO:0005634">
    <property type="term" value="C:nucleus"/>
    <property type="evidence" value="ECO:0007669"/>
    <property type="project" value="TreeGrafter"/>
</dbReference>
<dbReference type="GO" id="GO:0016887">
    <property type="term" value="F:ATP hydrolysis activity"/>
    <property type="evidence" value="ECO:0007669"/>
    <property type="project" value="InterPro"/>
</dbReference>
<evidence type="ECO:0000259" key="5">
    <source>
        <dbReference type="SMART" id="SM00382"/>
    </source>
</evidence>
<dbReference type="InterPro" id="IPR050168">
    <property type="entry name" value="AAA_ATPase_domain"/>
</dbReference>
<comment type="similarity">
    <text evidence="1">Belongs to the AAA ATPase family.</text>
</comment>
<protein>
    <recommendedName>
        <fullName evidence="5">AAA+ ATPase domain-containing protein</fullName>
    </recommendedName>
</protein>
<dbReference type="Gene3D" id="3.40.50.300">
    <property type="entry name" value="P-loop containing nucleotide triphosphate hydrolases"/>
    <property type="match status" value="2"/>
</dbReference>
<dbReference type="InterPro" id="IPR003959">
    <property type="entry name" value="ATPase_AAA_core"/>
</dbReference>
<dbReference type="GO" id="GO:0003723">
    <property type="term" value="F:RNA binding"/>
    <property type="evidence" value="ECO:0007669"/>
    <property type="project" value="TreeGrafter"/>
</dbReference>
<reference evidence="6" key="1">
    <citation type="submission" date="2015-04" db="EMBL/GenBank/DDBJ databases">
        <title>The genome sequence of the plant pathogenic Rhizarian Plasmodiophora brassicae reveals insights in its biotrophic life cycle and the origin of chitin synthesis.</title>
        <authorList>
            <person name="Schwelm A."/>
            <person name="Fogelqvist J."/>
            <person name="Knaust A."/>
            <person name="Julke S."/>
            <person name="Lilja T."/>
            <person name="Dhandapani V."/>
            <person name="Bonilla-Rosso G."/>
            <person name="Karlsson M."/>
            <person name="Shevchenko A."/>
            <person name="Choi S.R."/>
            <person name="Kim H.G."/>
            <person name="Park J.Y."/>
            <person name="Lim Y.P."/>
            <person name="Ludwig-Muller J."/>
            <person name="Dixelius C."/>
        </authorList>
    </citation>
    <scope>NUCLEOTIDE SEQUENCE</scope>
    <source>
        <tissue evidence="6">Potato root galls</tissue>
    </source>
</reference>
<dbReference type="Pfam" id="PF00004">
    <property type="entry name" value="AAA"/>
    <property type="match status" value="2"/>
</dbReference>
<dbReference type="InterPro" id="IPR003960">
    <property type="entry name" value="ATPase_AAA_CS"/>
</dbReference>
<dbReference type="EMBL" id="HACM01010358">
    <property type="protein sequence ID" value="CRZ10800.1"/>
    <property type="molecule type" value="Transcribed_RNA"/>
</dbReference>
<dbReference type="PANTHER" id="PTHR23077">
    <property type="entry name" value="AAA-FAMILY ATPASE"/>
    <property type="match status" value="1"/>
</dbReference>
<dbReference type="SMART" id="SM00382">
    <property type="entry name" value="AAA"/>
    <property type="match status" value="2"/>
</dbReference>
<dbReference type="PROSITE" id="PS00674">
    <property type="entry name" value="AAA"/>
    <property type="match status" value="1"/>
</dbReference>
<dbReference type="FunFam" id="3.40.50.300:FF:000365">
    <property type="entry name" value="Ribosome biogenesis ATPase RIX7"/>
    <property type="match status" value="1"/>
</dbReference>
<evidence type="ECO:0000256" key="2">
    <source>
        <dbReference type="ARBA" id="ARBA00022737"/>
    </source>
</evidence>
<keyword evidence="4" id="KW-0067">ATP-binding</keyword>
<dbReference type="GO" id="GO:0005524">
    <property type="term" value="F:ATP binding"/>
    <property type="evidence" value="ECO:0007669"/>
    <property type="project" value="UniProtKB-KW"/>
</dbReference>
<dbReference type="InterPro" id="IPR003593">
    <property type="entry name" value="AAA+_ATPase"/>
</dbReference>
<proteinExistence type="inferred from homology"/>
<organism evidence="6">
    <name type="scientific">Spongospora subterranea</name>
    <dbReference type="NCBI Taxonomy" id="70186"/>
    <lineage>
        <taxon>Eukaryota</taxon>
        <taxon>Sar</taxon>
        <taxon>Rhizaria</taxon>
        <taxon>Endomyxa</taxon>
        <taxon>Phytomyxea</taxon>
        <taxon>Plasmodiophorida</taxon>
        <taxon>Plasmodiophoridae</taxon>
        <taxon>Spongospora</taxon>
    </lineage>
</organism>
<dbReference type="GO" id="GO:0042254">
    <property type="term" value="P:ribosome biogenesis"/>
    <property type="evidence" value="ECO:0007669"/>
    <property type="project" value="TreeGrafter"/>
</dbReference>
<keyword evidence="2" id="KW-0677">Repeat</keyword>
<evidence type="ECO:0000256" key="3">
    <source>
        <dbReference type="ARBA" id="ARBA00022741"/>
    </source>
</evidence>
<dbReference type="PANTHER" id="PTHR23077:SF171">
    <property type="entry name" value="NUCLEAR VALOSIN-CONTAINING PROTEIN-LIKE"/>
    <property type="match status" value="1"/>
</dbReference>
<dbReference type="SUPFAM" id="SSF52540">
    <property type="entry name" value="P-loop containing nucleoside triphosphate hydrolases"/>
    <property type="match status" value="2"/>
</dbReference>
<dbReference type="InterPro" id="IPR027417">
    <property type="entry name" value="P-loop_NTPase"/>
</dbReference>
<accession>A0A0H5R9K5</accession>
<dbReference type="InterPro" id="IPR041569">
    <property type="entry name" value="AAA_lid_3"/>
</dbReference>
<dbReference type="AlphaFoldDB" id="A0A0H5R9K5"/>
<dbReference type="Gene3D" id="1.10.8.60">
    <property type="match status" value="2"/>
</dbReference>
<evidence type="ECO:0000256" key="4">
    <source>
        <dbReference type="ARBA" id="ARBA00022840"/>
    </source>
</evidence>
<dbReference type="FunFam" id="3.40.50.300:FF:000018">
    <property type="entry name" value="Cell division control 48"/>
    <property type="match status" value="1"/>
</dbReference>